<gene>
    <name evidence="3" type="ORF">BWZ43_01995</name>
</gene>
<keyword evidence="2" id="KW-0812">Transmembrane</keyword>
<organism evidence="3 4">
    <name type="scientific">Heyndrickxia oleronia</name>
    <dbReference type="NCBI Taxonomy" id="38875"/>
    <lineage>
        <taxon>Bacteria</taxon>
        <taxon>Bacillati</taxon>
        <taxon>Bacillota</taxon>
        <taxon>Bacilli</taxon>
        <taxon>Bacillales</taxon>
        <taxon>Bacillaceae</taxon>
        <taxon>Heyndrickxia</taxon>
    </lineage>
</organism>
<dbReference type="Pfam" id="PF11772">
    <property type="entry name" value="EpuA"/>
    <property type="match status" value="1"/>
</dbReference>
<comment type="caution">
    <text evidence="3">The sequence shown here is derived from an EMBL/GenBank/DDBJ whole genome shotgun (WGS) entry which is preliminary data.</text>
</comment>
<evidence type="ECO:0000256" key="2">
    <source>
        <dbReference type="SAM" id="Phobius"/>
    </source>
</evidence>
<evidence type="ECO:0000313" key="4">
    <source>
        <dbReference type="Proteomes" id="UP000189761"/>
    </source>
</evidence>
<keyword evidence="2" id="KW-1133">Transmembrane helix</keyword>
<sequence length="90" mass="10312">MMEKEIHESPKTREQLKKEKLKNKPSMKEKRKIRIRLIPIWLRIIIVVIALVASLLAGVVVGYGVIGDGNPMDALKKSTWTHIIDLVKKK</sequence>
<feature type="region of interest" description="Disordered" evidence="1">
    <location>
        <begin position="1"/>
        <end position="29"/>
    </location>
</feature>
<name>A0A8E2ICM1_9BACI</name>
<evidence type="ECO:0000256" key="1">
    <source>
        <dbReference type="SAM" id="MobiDB-lite"/>
    </source>
</evidence>
<protein>
    <submittedName>
        <fullName evidence="3">Hydroxymyristoyl-ACP dehydratase</fullName>
    </submittedName>
</protein>
<dbReference type="RefSeq" id="WP_058005286.1">
    <property type="nucleotide sequence ID" value="NZ_BOQX01000005.1"/>
</dbReference>
<evidence type="ECO:0000313" key="3">
    <source>
        <dbReference type="EMBL" id="OOP70035.1"/>
    </source>
</evidence>
<dbReference type="InterPro" id="IPR024596">
    <property type="entry name" value="RNApol_su_b/EpuA"/>
</dbReference>
<dbReference type="EMBL" id="MTLA01000020">
    <property type="protein sequence ID" value="OOP70035.1"/>
    <property type="molecule type" value="Genomic_DNA"/>
</dbReference>
<reference evidence="3 4" key="1">
    <citation type="submission" date="2017-01" db="EMBL/GenBank/DDBJ databases">
        <title>Draft genome sequence of Bacillus oleronius.</title>
        <authorList>
            <person name="Allam M."/>
        </authorList>
    </citation>
    <scope>NUCLEOTIDE SEQUENCE [LARGE SCALE GENOMIC DNA]</scope>
    <source>
        <strain evidence="3 4">DSM 9356</strain>
    </source>
</reference>
<keyword evidence="4" id="KW-1185">Reference proteome</keyword>
<dbReference type="AlphaFoldDB" id="A0A8E2ICM1"/>
<feature type="transmembrane region" description="Helical" evidence="2">
    <location>
        <begin position="40"/>
        <end position="66"/>
    </location>
</feature>
<feature type="compositionally biased region" description="Basic and acidic residues" evidence="1">
    <location>
        <begin position="1"/>
        <end position="18"/>
    </location>
</feature>
<feature type="compositionally biased region" description="Basic residues" evidence="1">
    <location>
        <begin position="19"/>
        <end position="29"/>
    </location>
</feature>
<dbReference type="Proteomes" id="UP000189761">
    <property type="component" value="Unassembled WGS sequence"/>
</dbReference>
<accession>A0A8E2ICM1</accession>
<dbReference type="GeneID" id="79869002"/>
<proteinExistence type="predicted"/>
<keyword evidence="2" id="KW-0472">Membrane</keyword>